<feature type="region of interest" description="Disordered" evidence="1">
    <location>
        <begin position="272"/>
        <end position="378"/>
    </location>
</feature>
<evidence type="ECO:0000256" key="1">
    <source>
        <dbReference type="SAM" id="MobiDB-lite"/>
    </source>
</evidence>
<feature type="compositionally biased region" description="Low complexity" evidence="1">
    <location>
        <begin position="295"/>
        <end position="316"/>
    </location>
</feature>
<reference evidence="2" key="1">
    <citation type="journal article" date="2023" name="Mol. Phylogenet. Evol.">
        <title>Genome-scale phylogeny and comparative genomics of the fungal order Sordariales.</title>
        <authorList>
            <person name="Hensen N."/>
            <person name="Bonometti L."/>
            <person name="Westerberg I."/>
            <person name="Brannstrom I.O."/>
            <person name="Guillou S."/>
            <person name="Cros-Aarteil S."/>
            <person name="Calhoun S."/>
            <person name="Haridas S."/>
            <person name="Kuo A."/>
            <person name="Mondo S."/>
            <person name="Pangilinan J."/>
            <person name="Riley R."/>
            <person name="LaButti K."/>
            <person name="Andreopoulos B."/>
            <person name="Lipzen A."/>
            <person name="Chen C."/>
            <person name="Yan M."/>
            <person name="Daum C."/>
            <person name="Ng V."/>
            <person name="Clum A."/>
            <person name="Steindorff A."/>
            <person name="Ohm R.A."/>
            <person name="Martin F."/>
            <person name="Silar P."/>
            <person name="Natvig D.O."/>
            <person name="Lalanne C."/>
            <person name="Gautier V."/>
            <person name="Ament-Velasquez S.L."/>
            <person name="Kruys A."/>
            <person name="Hutchinson M.I."/>
            <person name="Powell A.J."/>
            <person name="Barry K."/>
            <person name="Miller A.N."/>
            <person name="Grigoriev I.V."/>
            <person name="Debuchy R."/>
            <person name="Gladieux P."/>
            <person name="Hiltunen Thoren M."/>
            <person name="Johannesson H."/>
        </authorList>
    </citation>
    <scope>NUCLEOTIDE SEQUENCE</scope>
    <source>
        <strain evidence="2">CBS 314.62</strain>
    </source>
</reference>
<evidence type="ECO:0000313" key="2">
    <source>
        <dbReference type="EMBL" id="KAK3686210.1"/>
    </source>
</evidence>
<reference evidence="2" key="2">
    <citation type="submission" date="2023-06" db="EMBL/GenBank/DDBJ databases">
        <authorList>
            <consortium name="Lawrence Berkeley National Laboratory"/>
            <person name="Haridas S."/>
            <person name="Hensen N."/>
            <person name="Bonometti L."/>
            <person name="Westerberg I."/>
            <person name="Brannstrom I.O."/>
            <person name="Guillou S."/>
            <person name="Cros-Aarteil S."/>
            <person name="Calhoun S."/>
            <person name="Kuo A."/>
            <person name="Mondo S."/>
            <person name="Pangilinan J."/>
            <person name="Riley R."/>
            <person name="Labutti K."/>
            <person name="Andreopoulos B."/>
            <person name="Lipzen A."/>
            <person name="Chen C."/>
            <person name="Yanf M."/>
            <person name="Daum C."/>
            <person name="Ng V."/>
            <person name="Clum A."/>
            <person name="Steindorff A."/>
            <person name="Ohm R."/>
            <person name="Martin F."/>
            <person name="Silar P."/>
            <person name="Natvig D."/>
            <person name="Lalanne C."/>
            <person name="Gautier V."/>
            <person name="Ament-Velasquez S.L."/>
            <person name="Kruys A."/>
            <person name="Hutchinson M.I."/>
            <person name="Powell A.J."/>
            <person name="Barry K."/>
            <person name="Miller A.N."/>
            <person name="Grigoriev I.V."/>
            <person name="Debuchy R."/>
            <person name="Gladieux P."/>
            <person name="Thoren M.H."/>
            <person name="Johannesson H."/>
        </authorList>
    </citation>
    <scope>NUCLEOTIDE SEQUENCE</scope>
    <source>
        <strain evidence="2">CBS 314.62</strain>
    </source>
</reference>
<feature type="compositionally biased region" description="Basic and acidic residues" evidence="1">
    <location>
        <begin position="447"/>
        <end position="459"/>
    </location>
</feature>
<feature type="region of interest" description="Disordered" evidence="1">
    <location>
        <begin position="104"/>
        <end position="195"/>
    </location>
</feature>
<gene>
    <name evidence="2" type="ORF">B0T22DRAFT_443293</name>
</gene>
<dbReference type="EMBL" id="JAULSO010000003">
    <property type="protein sequence ID" value="KAK3686210.1"/>
    <property type="molecule type" value="Genomic_DNA"/>
</dbReference>
<protein>
    <submittedName>
        <fullName evidence="2">Uncharacterized protein</fullName>
    </submittedName>
</protein>
<feature type="compositionally biased region" description="Pro residues" evidence="1">
    <location>
        <begin position="321"/>
        <end position="330"/>
    </location>
</feature>
<comment type="caution">
    <text evidence="2">The sequence shown here is derived from an EMBL/GenBank/DDBJ whole genome shotgun (WGS) entry which is preliminary data.</text>
</comment>
<feature type="region of interest" description="Disordered" evidence="1">
    <location>
        <begin position="405"/>
        <end position="479"/>
    </location>
</feature>
<proteinExistence type="predicted"/>
<dbReference type="AlphaFoldDB" id="A0AAE1CB50"/>
<evidence type="ECO:0000313" key="3">
    <source>
        <dbReference type="Proteomes" id="UP001270362"/>
    </source>
</evidence>
<feature type="compositionally biased region" description="Polar residues" evidence="1">
    <location>
        <begin position="352"/>
        <end position="362"/>
    </location>
</feature>
<keyword evidence="3" id="KW-1185">Reference proteome</keyword>
<feature type="compositionally biased region" description="Acidic residues" evidence="1">
    <location>
        <begin position="407"/>
        <end position="417"/>
    </location>
</feature>
<sequence length="495" mass="54149">MALLPDFGIWPFRSGRRDAFSDRGSPVAAVERLNSLSRSRPLQSADKDTLVGAVLSMVPSLQLALHMLVELLPEDDSRDRLGEVLCPSLGQLQNSLKDALSSFGHVEDEQTRPFRGRSQITSRILLRPAASATPSETRSHRSRNSRAPSEPRQAEKPKLTPATQPARPRARDPVVDKTPHAQNPMSPSGYERPDPAADMALRKELQAEMRVNAAIQVAVDSLEFAEEQLRIVKDVNKLHGGGSFHQLEKNFYTGYNRLLFHALELERREFNRPSPGLAHESDPDMEPAVEPQPLGTDNTATAAAAGTDDGVVATGDEPPSPHRQPPPPQPQNSLPPLQRFVSFDNSLPFPLLSQSPTPTTSIPEAEGPRSRLTRRNTIQIIKEEKPVIERQKLKRRLSLAEELALAGEDDDTGDEWDGEGHETDSLRADADSDSVERDSESESEELNGDRDGDGDRAGDSEGVTTMSASASRHPGCQYQLSSVGSVGVSHCYVGF</sequence>
<feature type="compositionally biased region" description="Basic and acidic residues" evidence="1">
    <location>
        <begin position="418"/>
        <end position="440"/>
    </location>
</feature>
<feature type="compositionally biased region" description="Basic and acidic residues" evidence="1">
    <location>
        <begin position="169"/>
        <end position="179"/>
    </location>
</feature>
<dbReference type="Proteomes" id="UP001270362">
    <property type="component" value="Unassembled WGS sequence"/>
</dbReference>
<name>A0AAE1CB50_9PEZI</name>
<accession>A0AAE1CB50</accession>
<organism evidence="2 3">
    <name type="scientific">Podospora appendiculata</name>
    <dbReference type="NCBI Taxonomy" id="314037"/>
    <lineage>
        <taxon>Eukaryota</taxon>
        <taxon>Fungi</taxon>
        <taxon>Dikarya</taxon>
        <taxon>Ascomycota</taxon>
        <taxon>Pezizomycotina</taxon>
        <taxon>Sordariomycetes</taxon>
        <taxon>Sordariomycetidae</taxon>
        <taxon>Sordariales</taxon>
        <taxon>Podosporaceae</taxon>
        <taxon>Podospora</taxon>
    </lineage>
</organism>